<accession>A0A397UNX8</accession>
<dbReference type="OrthoDB" id="2416136at2759"/>
<proteinExistence type="predicted"/>
<evidence type="ECO:0000313" key="2">
    <source>
        <dbReference type="Proteomes" id="UP000266673"/>
    </source>
</evidence>
<comment type="caution">
    <text evidence="1">The sequence shown here is derived from an EMBL/GenBank/DDBJ whole genome shotgun (WGS) entry which is preliminary data.</text>
</comment>
<gene>
    <name evidence="1" type="ORF">C2G38_2042236</name>
</gene>
<evidence type="ECO:0000313" key="1">
    <source>
        <dbReference type="EMBL" id="RIB11950.1"/>
    </source>
</evidence>
<reference evidence="1 2" key="1">
    <citation type="submission" date="2018-06" db="EMBL/GenBank/DDBJ databases">
        <title>Comparative genomics reveals the genomic features of Rhizophagus irregularis, R. cerebriforme, R. diaphanum and Gigaspora rosea, and their symbiotic lifestyle signature.</title>
        <authorList>
            <person name="Morin E."/>
            <person name="San Clemente H."/>
            <person name="Chen E.C.H."/>
            <person name="De La Providencia I."/>
            <person name="Hainaut M."/>
            <person name="Kuo A."/>
            <person name="Kohler A."/>
            <person name="Murat C."/>
            <person name="Tang N."/>
            <person name="Roy S."/>
            <person name="Loubradou J."/>
            <person name="Henrissat B."/>
            <person name="Grigoriev I.V."/>
            <person name="Corradi N."/>
            <person name="Roux C."/>
            <person name="Martin F.M."/>
        </authorList>
    </citation>
    <scope>NUCLEOTIDE SEQUENCE [LARGE SCALE GENOMIC DNA]</scope>
    <source>
        <strain evidence="1 2">DAOM 194757</strain>
    </source>
</reference>
<name>A0A397UNX8_9GLOM</name>
<dbReference type="Proteomes" id="UP000266673">
    <property type="component" value="Unassembled WGS sequence"/>
</dbReference>
<dbReference type="EMBL" id="QKWP01001078">
    <property type="protein sequence ID" value="RIB11950.1"/>
    <property type="molecule type" value="Genomic_DNA"/>
</dbReference>
<protein>
    <submittedName>
        <fullName evidence="1">Uncharacterized protein</fullName>
    </submittedName>
</protein>
<keyword evidence="2" id="KW-1185">Reference proteome</keyword>
<sequence length="130" mass="15433">MGITEYQYGMGELIGLLLHTFVRVYLLEMDDRYFQTIDDPDLHIHDEPDLYVNYDPDFHIVDGVETIYEEDLESFENKSVLISSDDELQEIDDTIASDLNEDIITYFTKELATKIFIILFYFYHCIMTHR</sequence>
<dbReference type="AlphaFoldDB" id="A0A397UNX8"/>
<organism evidence="1 2">
    <name type="scientific">Gigaspora rosea</name>
    <dbReference type="NCBI Taxonomy" id="44941"/>
    <lineage>
        <taxon>Eukaryota</taxon>
        <taxon>Fungi</taxon>
        <taxon>Fungi incertae sedis</taxon>
        <taxon>Mucoromycota</taxon>
        <taxon>Glomeromycotina</taxon>
        <taxon>Glomeromycetes</taxon>
        <taxon>Diversisporales</taxon>
        <taxon>Gigasporaceae</taxon>
        <taxon>Gigaspora</taxon>
    </lineage>
</organism>